<keyword evidence="4" id="KW-0808">Transferase</keyword>
<dbReference type="InterPro" id="IPR036097">
    <property type="entry name" value="HisK_dim/P_sf"/>
</dbReference>
<comment type="caution">
    <text evidence="10">The sequence shown here is derived from an EMBL/GenBank/DDBJ whole genome shotgun (WGS) entry which is preliminary data.</text>
</comment>
<feature type="coiled-coil region" evidence="6">
    <location>
        <begin position="183"/>
        <end position="217"/>
    </location>
</feature>
<keyword evidence="5" id="KW-0902">Two-component regulatory system</keyword>
<evidence type="ECO:0000313" key="10">
    <source>
        <dbReference type="EMBL" id="MDJ1176748.1"/>
    </source>
</evidence>
<evidence type="ECO:0000256" key="5">
    <source>
        <dbReference type="ARBA" id="ARBA00023012"/>
    </source>
</evidence>
<dbReference type="SUPFAM" id="SSF55874">
    <property type="entry name" value="ATPase domain of HSP90 chaperone/DNA topoisomerase II/histidine kinase"/>
    <property type="match status" value="1"/>
</dbReference>
<accession>A0ABT7BC27</accession>
<dbReference type="CDD" id="cd00130">
    <property type="entry name" value="PAS"/>
    <property type="match status" value="1"/>
</dbReference>
<dbReference type="Gene3D" id="3.30.565.10">
    <property type="entry name" value="Histidine kinase-like ATPase, C-terminal domain"/>
    <property type="match status" value="1"/>
</dbReference>
<dbReference type="InterPro" id="IPR001610">
    <property type="entry name" value="PAC"/>
</dbReference>
<dbReference type="PANTHER" id="PTHR43065:SF50">
    <property type="entry name" value="HISTIDINE KINASE"/>
    <property type="match status" value="1"/>
</dbReference>
<dbReference type="PROSITE" id="PS50113">
    <property type="entry name" value="PAC"/>
    <property type="match status" value="1"/>
</dbReference>
<keyword evidence="4" id="KW-0418">Kinase</keyword>
<feature type="domain" description="PAC" evidence="9">
    <location>
        <begin position="133"/>
        <end position="185"/>
    </location>
</feature>
<dbReference type="Proteomes" id="UP001235849">
    <property type="component" value="Unassembled WGS sequence"/>
</dbReference>
<dbReference type="InterPro" id="IPR000014">
    <property type="entry name" value="PAS"/>
</dbReference>
<dbReference type="SUPFAM" id="SSF47384">
    <property type="entry name" value="Homodimeric domain of signal transducing histidine kinase"/>
    <property type="match status" value="1"/>
</dbReference>
<dbReference type="PROSITE" id="PS50112">
    <property type="entry name" value="PAS"/>
    <property type="match status" value="1"/>
</dbReference>
<dbReference type="PANTHER" id="PTHR43065">
    <property type="entry name" value="SENSOR HISTIDINE KINASE"/>
    <property type="match status" value="1"/>
</dbReference>
<keyword evidence="10" id="KW-0547">Nucleotide-binding</keyword>
<dbReference type="EC" id="2.7.13.3" evidence="2"/>
<dbReference type="Gene3D" id="1.10.287.130">
    <property type="match status" value="1"/>
</dbReference>
<dbReference type="RefSeq" id="WP_283769020.1">
    <property type="nucleotide sequence ID" value="NZ_JAQOSO010000112.1"/>
</dbReference>
<comment type="catalytic activity">
    <reaction evidence="1">
        <text>ATP + protein L-histidine = ADP + protein N-phospho-L-histidine.</text>
        <dbReference type="EC" id="2.7.13.3"/>
    </reaction>
</comment>
<dbReference type="PRINTS" id="PR00344">
    <property type="entry name" value="BCTRLSENSOR"/>
</dbReference>
<evidence type="ECO:0000313" key="11">
    <source>
        <dbReference type="Proteomes" id="UP001235849"/>
    </source>
</evidence>
<keyword evidence="10" id="KW-0067">ATP-binding</keyword>
<feature type="domain" description="PAS" evidence="8">
    <location>
        <begin position="59"/>
        <end position="102"/>
    </location>
</feature>
<evidence type="ECO:0000256" key="3">
    <source>
        <dbReference type="ARBA" id="ARBA00022553"/>
    </source>
</evidence>
<reference evidence="10 11" key="1">
    <citation type="submission" date="2023-01" db="EMBL/GenBank/DDBJ databases">
        <title>Novel diversity within Roseofilum (Cyanobacteria; Desertifilaceae) from marine benthic mats with descriptions of four novel species.</title>
        <authorList>
            <person name="Wang Y."/>
            <person name="Berthold D.E."/>
            <person name="Hu J."/>
            <person name="Lefler F.W."/>
            <person name="Laughinghouse H.D. IV."/>
        </authorList>
    </citation>
    <scope>NUCLEOTIDE SEQUENCE [LARGE SCALE GENOMIC DNA]</scope>
    <source>
        <strain evidence="10 11">BLCC-M114</strain>
    </source>
</reference>
<dbReference type="SUPFAM" id="SSF55785">
    <property type="entry name" value="PYP-like sensor domain (PAS domain)"/>
    <property type="match status" value="1"/>
</dbReference>
<sequence length="480" mass="53792">MYLYEHDATTTTHIGRMNFSEGLSSCSTPNVHKRLVKRTQQLAQANLELADEVAKRRQVEENYRSMFENAMEGMFQSTPEGELISANPALAEIYGYSSVEALKCEGIQVTAFYVDKDRRQEFVEQLTKQGRVRGFESQIRRLDGQVIWISETAREVRDAAGVLLYYEGMVQDITDRKQAELTIKESESSYRQQSEALQQALDQVQLAQSQLVQQEKMSALGQLVAGVAHEINNPVSFVCGNLTHAIAYTQDLLELVELYQTHYPEPVAEIKEAEEDLDVEFLVEDLPQVLTSMEVGANRIKQLVRSLRHFSRADDQTLQPVDLHEGLDSTLMILHNRLKAKGNQPEIVIDKKYGEIPQVVGYGGQLNQVFMNLLSNAIDAIEEKLEQGGYATENPQIEITTSLSSGDRVEVRIADNGTGMTPEIQEQVFNTYFTTKPLGKGTGLGLSLSQQIINERHSGQLRCDSQPGEGTTFIIELAVQ</sequence>
<dbReference type="InterPro" id="IPR005467">
    <property type="entry name" value="His_kinase_dom"/>
</dbReference>
<feature type="domain" description="Histidine kinase" evidence="7">
    <location>
        <begin position="226"/>
        <end position="480"/>
    </location>
</feature>
<dbReference type="InterPro" id="IPR003594">
    <property type="entry name" value="HATPase_dom"/>
</dbReference>
<dbReference type="InterPro" id="IPR000700">
    <property type="entry name" value="PAS-assoc_C"/>
</dbReference>
<dbReference type="InterPro" id="IPR035965">
    <property type="entry name" value="PAS-like_dom_sf"/>
</dbReference>
<dbReference type="Pfam" id="PF02518">
    <property type="entry name" value="HATPase_c"/>
    <property type="match status" value="1"/>
</dbReference>
<evidence type="ECO:0000259" key="7">
    <source>
        <dbReference type="PROSITE" id="PS50109"/>
    </source>
</evidence>
<evidence type="ECO:0000256" key="2">
    <source>
        <dbReference type="ARBA" id="ARBA00012438"/>
    </source>
</evidence>
<evidence type="ECO:0000259" key="8">
    <source>
        <dbReference type="PROSITE" id="PS50112"/>
    </source>
</evidence>
<name>A0ABT7BC27_9CYAN</name>
<dbReference type="CDD" id="cd00082">
    <property type="entry name" value="HisKA"/>
    <property type="match status" value="1"/>
</dbReference>
<dbReference type="NCBIfam" id="TIGR00229">
    <property type="entry name" value="sensory_box"/>
    <property type="match status" value="1"/>
</dbReference>
<evidence type="ECO:0000256" key="1">
    <source>
        <dbReference type="ARBA" id="ARBA00000085"/>
    </source>
</evidence>
<keyword evidence="11" id="KW-1185">Reference proteome</keyword>
<proteinExistence type="predicted"/>
<organism evidence="10 11">
    <name type="scientific">Roseofilum capinflatum BLCC-M114</name>
    <dbReference type="NCBI Taxonomy" id="3022440"/>
    <lineage>
        <taxon>Bacteria</taxon>
        <taxon>Bacillati</taxon>
        <taxon>Cyanobacteriota</taxon>
        <taxon>Cyanophyceae</taxon>
        <taxon>Desertifilales</taxon>
        <taxon>Desertifilaceae</taxon>
        <taxon>Roseofilum</taxon>
        <taxon>Roseofilum capinflatum</taxon>
    </lineage>
</organism>
<gene>
    <name evidence="10" type="ORF">PMG25_21900</name>
</gene>
<dbReference type="InterPro" id="IPR003661">
    <property type="entry name" value="HisK_dim/P_dom"/>
</dbReference>
<evidence type="ECO:0000256" key="4">
    <source>
        <dbReference type="ARBA" id="ARBA00022777"/>
    </source>
</evidence>
<dbReference type="InterPro" id="IPR004358">
    <property type="entry name" value="Sig_transdc_His_kin-like_C"/>
</dbReference>
<dbReference type="EMBL" id="JAQOSO010000112">
    <property type="protein sequence ID" value="MDJ1176748.1"/>
    <property type="molecule type" value="Genomic_DNA"/>
</dbReference>
<keyword evidence="6" id="KW-0175">Coiled coil</keyword>
<dbReference type="SMART" id="SM00387">
    <property type="entry name" value="HATPase_c"/>
    <property type="match status" value="1"/>
</dbReference>
<dbReference type="GO" id="GO:0005524">
    <property type="term" value="F:ATP binding"/>
    <property type="evidence" value="ECO:0007669"/>
    <property type="project" value="UniProtKB-KW"/>
</dbReference>
<evidence type="ECO:0000259" key="9">
    <source>
        <dbReference type="PROSITE" id="PS50113"/>
    </source>
</evidence>
<dbReference type="PROSITE" id="PS50109">
    <property type="entry name" value="HIS_KIN"/>
    <property type="match status" value="1"/>
</dbReference>
<dbReference type="Gene3D" id="3.30.450.20">
    <property type="entry name" value="PAS domain"/>
    <property type="match status" value="1"/>
</dbReference>
<dbReference type="SMART" id="SM00086">
    <property type="entry name" value="PAC"/>
    <property type="match status" value="1"/>
</dbReference>
<protein>
    <recommendedName>
        <fullName evidence="2">histidine kinase</fullName>
        <ecNumber evidence="2">2.7.13.3</ecNumber>
    </recommendedName>
</protein>
<evidence type="ECO:0000256" key="6">
    <source>
        <dbReference type="SAM" id="Coils"/>
    </source>
</evidence>
<dbReference type="InterPro" id="IPR036890">
    <property type="entry name" value="HATPase_C_sf"/>
</dbReference>
<dbReference type="Pfam" id="PF13426">
    <property type="entry name" value="PAS_9"/>
    <property type="match status" value="1"/>
</dbReference>
<keyword evidence="3" id="KW-0597">Phosphoprotein</keyword>
<dbReference type="SMART" id="SM00091">
    <property type="entry name" value="PAS"/>
    <property type="match status" value="1"/>
</dbReference>